<evidence type="ECO:0000313" key="3">
    <source>
        <dbReference type="EMBL" id="MYL82996.1"/>
    </source>
</evidence>
<proteinExistence type="predicted"/>
<gene>
    <name evidence="3" type="ORF">GTA51_07585</name>
</gene>
<evidence type="ECO:0000259" key="2">
    <source>
        <dbReference type="PROSITE" id="PS51352"/>
    </source>
</evidence>
<evidence type="ECO:0000313" key="4">
    <source>
        <dbReference type="Proteomes" id="UP000482487"/>
    </source>
</evidence>
<dbReference type="EMBL" id="WVUD01000009">
    <property type="protein sequence ID" value="MYL82996.1"/>
    <property type="molecule type" value="Genomic_DNA"/>
</dbReference>
<dbReference type="PROSITE" id="PS51352">
    <property type="entry name" value="THIOREDOXIN_2"/>
    <property type="match status" value="1"/>
</dbReference>
<evidence type="ECO:0000256" key="1">
    <source>
        <dbReference type="SAM" id="SignalP"/>
    </source>
</evidence>
<organism evidence="3 4">
    <name type="scientific">Solidesulfovibrio aerotolerans</name>
    <dbReference type="NCBI Taxonomy" id="295255"/>
    <lineage>
        <taxon>Bacteria</taxon>
        <taxon>Pseudomonadati</taxon>
        <taxon>Thermodesulfobacteriota</taxon>
        <taxon>Desulfovibrionia</taxon>
        <taxon>Desulfovibrionales</taxon>
        <taxon>Desulfovibrionaceae</taxon>
        <taxon>Solidesulfovibrio</taxon>
    </lineage>
</organism>
<dbReference type="OrthoDB" id="9790390at2"/>
<dbReference type="GO" id="GO:0005829">
    <property type="term" value="C:cytosol"/>
    <property type="evidence" value="ECO:0007669"/>
    <property type="project" value="TreeGrafter"/>
</dbReference>
<accession>A0A7C9NJ55</accession>
<name>A0A7C9NJ55_9BACT</name>
<dbReference type="Pfam" id="PF00085">
    <property type="entry name" value="Thioredoxin"/>
    <property type="match status" value="1"/>
</dbReference>
<dbReference type="AlphaFoldDB" id="A0A7C9NJ55"/>
<dbReference type="Gene3D" id="3.40.30.10">
    <property type="entry name" value="Glutaredoxin"/>
    <property type="match status" value="1"/>
</dbReference>
<dbReference type="PANTHER" id="PTHR45663">
    <property type="entry name" value="GEO12009P1"/>
    <property type="match status" value="1"/>
</dbReference>
<comment type="caution">
    <text evidence="3">The sequence shown here is derived from an EMBL/GenBank/DDBJ whole genome shotgun (WGS) entry which is preliminary data.</text>
</comment>
<dbReference type="GO" id="GO:0045454">
    <property type="term" value="P:cell redox homeostasis"/>
    <property type="evidence" value="ECO:0007669"/>
    <property type="project" value="TreeGrafter"/>
</dbReference>
<dbReference type="CDD" id="cd02947">
    <property type="entry name" value="TRX_family"/>
    <property type="match status" value="1"/>
</dbReference>
<dbReference type="InterPro" id="IPR013766">
    <property type="entry name" value="Thioredoxin_domain"/>
</dbReference>
<dbReference type="RefSeq" id="WP_160960007.1">
    <property type="nucleotide sequence ID" value="NZ_WVUD01000009.1"/>
</dbReference>
<dbReference type="SUPFAM" id="SSF52833">
    <property type="entry name" value="Thioredoxin-like"/>
    <property type="match status" value="1"/>
</dbReference>
<feature type="domain" description="Thioredoxin" evidence="2">
    <location>
        <begin position="14"/>
        <end position="121"/>
    </location>
</feature>
<dbReference type="GO" id="GO:0015035">
    <property type="term" value="F:protein-disulfide reductase activity"/>
    <property type="evidence" value="ECO:0007669"/>
    <property type="project" value="TreeGrafter"/>
</dbReference>
<keyword evidence="4" id="KW-1185">Reference proteome</keyword>
<keyword evidence="1" id="KW-0732">Signal</keyword>
<reference evidence="3 4" key="1">
    <citation type="submission" date="2020-01" db="EMBL/GenBank/DDBJ databases">
        <title>Genome sequence of Desulfovibrio aerotolerans DSM 16695(T).</title>
        <authorList>
            <person name="Karnachuk O."/>
            <person name="Avakyan M."/>
            <person name="Mardanov A."/>
            <person name="Kadnikov V."/>
            <person name="Ravin N."/>
        </authorList>
    </citation>
    <scope>NUCLEOTIDE SEQUENCE [LARGE SCALE GENOMIC DNA]</scope>
    <source>
        <strain evidence="3 4">DSM 16695</strain>
    </source>
</reference>
<dbReference type="Proteomes" id="UP000482487">
    <property type="component" value="Unassembled WGS sequence"/>
</dbReference>
<protein>
    <submittedName>
        <fullName evidence="3">Thioredoxin</fullName>
    </submittedName>
</protein>
<sequence length="122" mass="13283">MKHAALCCALVMVLSAGVCLAATPVPEVPAKGMVTMVDIGAKACVPCKMMAPILEELEKEYQGKAAVLFIDVWEHREQGAKFGLKLIPTQIFYDKAGKETYRHEGFMDKAAISEKLDALLAQ</sequence>
<feature type="signal peptide" evidence="1">
    <location>
        <begin position="1"/>
        <end position="21"/>
    </location>
</feature>
<dbReference type="PANTHER" id="PTHR45663:SF11">
    <property type="entry name" value="GEO12009P1"/>
    <property type="match status" value="1"/>
</dbReference>
<feature type="chain" id="PRO_5028915592" evidence="1">
    <location>
        <begin position="22"/>
        <end position="122"/>
    </location>
</feature>
<dbReference type="InterPro" id="IPR036249">
    <property type="entry name" value="Thioredoxin-like_sf"/>
</dbReference>